<evidence type="ECO:0000259" key="7">
    <source>
        <dbReference type="Pfam" id="PF09335"/>
    </source>
</evidence>
<comment type="caution">
    <text evidence="8">The sequence shown here is derived from an EMBL/GenBank/DDBJ whole genome shotgun (WGS) entry which is preliminary data.</text>
</comment>
<dbReference type="PANTHER" id="PTHR42709:SF6">
    <property type="entry name" value="UNDECAPRENYL PHOSPHATE TRANSPORTER A"/>
    <property type="match status" value="1"/>
</dbReference>
<keyword evidence="3 6" id="KW-0812">Transmembrane</keyword>
<evidence type="ECO:0000256" key="4">
    <source>
        <dbReference type="ARBA" id="ARBA00022989"/>
    </source>
</evidence>
<evidence type="ECO:0000256" key="3">
    <source>
        <dbReference type="ARBA" id="ARBA00022692"/>
    </source>
</evidence>
<dbReference type="GO" id="GO:0005886">
    <property type="term" value="C:plasma membrane"/>
    <property type="evidence" value="ECO:0007669"/>
    <property type="project" value="UniProtKB-SubCell"/>
</dbReference>
<dbReference type="STRING" id="1802593.A2172_04780"/>
<protein>
    <recommendedName>
        <fullName evidence="7">VTT domain-containing protein</fullName>
    </recommendedName>
</protein>
<organism evidence="8 9">
    <name type="scientific">Candidatus Woykebacteria bacterium RBG_13_40_15</name>
    <dbReference type="NCBI Taxonomy" id="1802593"/>
    <lineage>
        <taxon>Bacteria</taxon>
        <taxon>Candidatus Woykeibacteriota</taxon>
    </lineage>
</organism>
<keyword evidence="5 6" id="KW-0472">Membrane</keyword>
<accession>A0A1G1W741</accession>
<keyword evidence="2" id="KW-1003">Cell membrane</keyword>
<dbReference type="Proteomes" id="UP000176631">
    <property type="component" value="Unassembled WGS sequence"/>
</dbReference>
<evidence type="ECO:0000256" key="6">
    <source>
        <dbReference type="SAM" id="Phobius"/>
    </source>
</evidence>
<dbReference type="Pfam" id="PF09335">
    <property type="entry name" value="VTT_dom"/>
    <property type="match status" value="1"/>
</dbReference>
<keyword evidence="4 6" id="KW-1133">Transmembrane helix</keyword>
<gene>
    <name evidence="8" type="ORF">A2172_04780</name>
</gene>
<feature type="domain" description="VTT" evidence="7">
    <location>
        <begin position="39"/>
        <end position="167"/>
    </location>
</feature>
<proteinExistence type="predicted"/>
<dbReference type="EMBL" id="MHCP01000025">
    <property type="protein sequence ID" value="OGY23496.1"/>
    <property type="molecule type" value="Genomic_DNA"/>
</dbReference>
<evidence type="ECO:0000256" key="5">
    <source>
        <dbReference type="ARBA" id="ARBA00023136"/>
    </source>
</evidence>
<dbReference type="InterPro" id="IPR051311">
    <property type="entry name" value="DedA_domain"/>
</dbReference>
<feature type="transmembrane region" description="Helical" evidence="6">
    <location>
        <begin position="180"/>
        <end position="201"/>
    </location>
</feature>
<evidence type="ECO:0000256" key="1">
    <source>
        <dbReference type="ARBA" id="ARBA00004651"/>
    </source>
</evidence>
<dbReference type="InterPro" id="IPR032816">
    <property type="entry name" value="VTT_dom"/>
</dbReference>
<evidence type="ECO:0000256" key="2">
    <source>
        <dbReference type="ARBA" id="ARBA00022475"/>
    </source>
</evidence>
<comment type="subcellular location">
    <subcellularLocation>
        <location evidence="1">Cell membrane</location>
        <topology evidence="1">Multi-pass membrane protein</topology>
    </subcellularLocation>
</comment>
<feature type="transmembrane region" description="Helical" evidence="6">
    <location>
        <begin position="56"/>
        <end position="83"/>
    </location>
</feature>
<feature type="transmembrane region" description="Helical" evidence="6">
    <location>
        <begin position="12"/>
        <end position="36"/>
    </location>
</feature>
<feature type="transmembrane region" description="Helical" evidence="6">
    <location>
        <begin position="148"/>
        <end position="168"/>
    </location>
</feature>
<reference evidence="8 9" key="1">
    <citation type="journal article" date="2016" name="Nat. Commun.">
        <title>Thousands of microbial genomes shed light on interconnected biogeochemical processes in an aquifer system.</title>
        <authorList>
            <person name="Anantharaman K."/>
            <person name="Brown C.T."/>
            <person name="Hug L.A."/>
            <person name="Sharon I."/>
            <person name="Castelle C.J."/>
            <person name="Probst A.J."/>
            <person name="Thomas B.C."/>
            <person name="Singh A."/>
            <person name="Wilkins M.J."/>
            <person name="Karaoz U."/>
            <person name="Brodie E.L."/>
            <person name="Williams K.H."/>
            <person name="Hubbard S.S."/>
            <person name="Banfield J.F."/>
        </authorList>
    </citation>
    <scope>NUCLEOTIDE SEQUENCE [LARGE SCALE GENOMIC DNA]</scope>
</reference>
<name>A0A1G1W741_9BACT</name>
<sequence>MISQVLNLVSLFIISIISHLGYFGVGLAMAIESALIPLPSEIIMPFSGYLVFTGKFNLIFVSIAGALGNLVGSLAAYALGYWGHERIVRRLVRKVGKFILFTESDLDSSEKYFNKYGSWIVLGSRVMPAIRTYISLPAGIARYPIVKFSILTFMGSLIWSFILAYIGFLLGENWDILGPYFHKFDFVIVILGILLVGYYIYHKLKRADV</sequence>
<evidence type="ECO:0000313" key="8">
    <source>
        <dbReference type="EMBL" id="OGY23496.1"/>
    </source>
</evidence>
<dbReference type="AlphaFoldDB" id="A0A1G1W741"/>
<evidence type="ECO:0000313" key="9">
    <source>
        <dbReference type="Proteomes" id="UP000176631"/>
    </source>
</evidence>
<dbReference type="PANTHER" id="PTHR42709">
    <property type="entry name" value="ALKALINE PHOSPHATASE LIKE PROTEIN"/>
    <property type="match status" value="1"/>
</dbReference>